<feature type="transmembrane region" description="Helical" evidence="6">
    <location>
        <begin position="246"/>
        <end position="269"/>
    </location>
</feature>
<feature type="transmembrane region" description="Helical" evidence="6">
    <location>
        <begin position="212"/>
        <end position="234"/>
    </location>
</feature>
<dbReference type="Proteomes" id="UP000002817">
    <property type="component" value="Unassembled WGS sequence"/>
</dbReference>
<organism evidence="8 9">
    <name type="scientific">Vibrio orientalis CIP 102891 = ATCC 33934</name>
    <dbReference type="NCBI Taxonomy" id="675816"/>
    <lineage>
        <taxon>Bacteria</taxon>
        <taxon>Pseudomonadati</taxon>
        <taxon>Pseudomonadota</taxon>
        <taxon>Gammaproteobacteria</taxon>
        <taxon>Vibrionales</taxon>
        <taxon>Vibrionaceae</taxon>
        <taxon>Vibrio</taxon>
        <taxon>Vibrio oreintalis group</taxon>
    </lineage>
</organism>
<name>C9QKS8_VIBOR</name>
<keyword evidence="4 6" id="KW-1133">Transmembrane helix</keyword>
<evidence type="ECO:0000256" key="6">
    <source>
        <dbReference type="SAM" id="Phobius"/>
    </source>
</evidence>
<feature type="transmembrane region" description="Helical" evidence="6">
    <location>
        <begin position="82"/>
        <end position="105"/>
    </location>
</feature>
<feature type="transmembrane region" description="Helical" evidence="6">
    <location>
        <begin position="39"/>
        <end position="61"/>
    </location>
</feature>
<evidence type="ECO:0000256" key="3">
    <source>
        <dbReference type="ARBA" id="ARBA00022692"/>
    </source>
</evidence>
<proteinExistence type="predicted"/>
<comment type="caution">
    <text evidence="8">The sequence shown here is derived from an EMBL/GenBank/DDBJ whole genome shotgun (WGS) entry which is preliminary data.</text>
</comment>
<dbReference type="RefSeq" id="WP_004414146.1">
    <property type="nucleotide sequence ID" value="NZ_ACZV01000005.1"/>
</dbReference>
<dbReference type="GO" id="GO:0005886">
    <property type="term" value="C:plasma membrane"/>
    <property type="evidence" value="ECO:0007669"/>
    <property type="project" value="UniProtKB-SubCell"/>
</dbReference>
<evidence type="ECO:0000313" key="8">
    <source>
        <dbReference type="EMBL" id="EGU48950.1"/>
    </source>
</evidence>
<feature type="transmembrane region" description="Helical" evidence="6">
    <location>
        <begin position="12"/>
        <end position="33"/>
    </location>
</feature>
<dbReference type="EMBL" id="ACZV01000005">
    <property type="protein sequence ID" value="EEX92413.1"/>
    <property type="molecule type" value="Genomic_DNA"/>
</dbReference>
<keyword evidence="10" id="KW-1185">Reference proteome</keyword>
<evidence type="ECO:0000256" key="2">
    <source>
        <dbReference type="ARBA" id="ARBA00022475"/>
    </source>
</evidence>
<sequence length="475" mass="52666">MSHSQIKSISLYASSVVLMKGISLITLPLMAYYLSPSQIGQLELMGVTTMFFSLVIGIAMHENLYRFIGVVKDSDEQKQKAAQLYSATLCLSIFLTALLTAAYWLLPINVAAIPDKAVGLIALVLCYEAPLAICLAWLRLKNEATLFFKVCVTTVALQVGLLIVVLNLAPSVIVIFALNVLCTFGQFLFLHYKLGFKLSLPDYSIFKGYIRYSIPLMLSGVVAFGLSGAERWVIAGTTDLQTLGMYAIAAKFALGVGILVQPFHMWWMPKRFAALEQHGTQYTAKVTQQGIMLLCMVAVIVSWSSQVFIWVALPDAYHLAASYVSLTICMMLFKELVEFTNLGILYKKQTTQLLIINIASTLSAFFICYLTIGLGIDAILLALIFGQLSRFVATYWRSQKLAPIHYQASAIFGLVVLTTLFLVTSRYQQHVELSLLMLCLQPLALVAYALRTKLLDLSTFRTAYSAFQTYIGKAQ</sequence>
<dbReference type="EMBL" id="AFWH01000035">
    <property type="protein sequence ID" value="EGU48950.1"/>
    <property type="molecule type" value="Genomic_DNA"/>
</dbReference>
<dbReference type="eggNOG" id="COG2244">
    <property type="taxonomic scope" value="Bacteria"/>
</dbReference>
<feature type="transmembrane region" description="Helical" evidence="6">
    <location>
        <begin position="290"/>
        <end position="310"/>
    </location>
</feature>
<evidence type="ECO:0000313" key="10">
    <source>
        <dbReference type="Proteomes" id="UP000003515"/>
    </source>
</evidence>
<evidence type="ECO:0000313" key="7">
    <source>
        <dbReference type="EMBL" id="EEX92413.1"/>
    </source>
</evidence>
<evidence type="ECO:0000256" key="4">
    <source>
        <dbReference type="ARBA" id="ARBA00022989"/>
    </source>
</evidence>
<feature type="transmembrane region" description="Helical" evidence="6">
    <location>
        <begin position="408"/>
        <end position="427"/>
    </location>
</feature>
<gene>
    <name evidence="7" type="ORF">VIA_003058</name>
    <name evidence="8" type="ORF">VIOR3934_21486</name>
</gene>
<reference evidence="8" key="2">
    <citation type="submission" date="2011-08" db="EMBL/GenBank/DDBJ databases">
        <authorList>
            <person name="Hoffman M."/>
            <person name="Strain E.A."/>
            <person name="Brown E."/>
            <person name="Allard M.W."/>
        </authorList>
    </citation>
    <scope>NUCLEOTIDE SEQUENCE</scope>
    <source>
        <strain evidence="8">CIP 102891</strain>
    </source>
</reference>
<evidence type="ECO:0000313" key="9">
    <source>
        <dbReference type="Proteomes" id="UP000002817"/>
    </source>
</evidence>
<dbReference type="InterPro" id="IPR050833">
    <property type="entry name" value="Poly_Biosynth_Transport"/>
</dbReference>
<feature type="transmembrane region" description="Helical" evidence="6">
    <location>
        <begin position="433"/>
        <end position="450"/>
    </location>
</feature>
<keyword evidence="3 6" id="KW-0812">Transmembrane</keyword>
<reference evidence="8 9" key="3">
    <citation type="journal article" date="2012" name="Int. J. Syst. Evol. Microbiol.">
        <title>Vibrio caribbeanicus sp. nov., isolated from the marine sponge Scleritoderma cyanea.</title>
        <authorList>
            <person name="Hoffmann M."/>
            <person name="Monday S.R."/>
            <person name="Allard M.W."/>
            <person name="Strain E.A."/>
            <person name="Whittaker P."/>
            <person name="Naum M."/>
            <person name="McCarthy P.J."/>
            <person name="Lopez J.V."/>
            <person name="Fischer M."/>
            <person name="Brown E.W."/>
        </authorList>
    </citation>
    <scope>NUCLEOTIDE SEQUENCE [LARGE SCALE GENOMIC DNA]</scope>
    <source>
        <strain evidence="8">CIP 102891</strain>
        <strain evidence="9">CIP 102891 / ATCC 33934</strain>
    </source>
</reference>
<feature type="transmembrane region" description="Helical" evidence="6">
    <location>
        <begin position="145"/>
        <end position="166"/>
    </location>
</feature>
<dbReference type="PANTHER" id="PTHR30250">
    <property type="entry name" value="PST FAMILY PREDICTED COLANIC ACID TRANSPORTER"/>
    <property type="match status" value="1"/>
</dbReference>
<keyword evidence="2" id="KW-1003">Cell membrane</keyword>
<keyword evidence="5 6" id="KW-0472">Membrane</keyword>
<dbReference type="OrthoDB" id="9815248at2"/>
<feature type="transmembrane region" description="Helical" evidence="6">
    <location>
        <begin position="117"/>
        <end position="138"/>
    </location>
</feature>
<dbReference type="AlphaFoldDB" id="C9QKS8"/>
<dbReference type="PATRIC" id="fig|675816.5.peg.2754"/>
<dbReference type="Proteomes" id="UP000003515">
    <property type="component" value="Unassembled WGS sequence"/>
</dbReference>
<dbReference type="STRING" id="675816.VIA_003058"/>
<comment type="subcellular location">
    <subcellularLocation>
        <location evidence="1">Cell membrane</location>
        <topology evidence="1">Multi-pass membrane protein</topology>
    </subcellularLocation>
</comment>
<protein>
    <submittedName>
        <fullName evidence="7 8">Lipopolysaccharide biosynthesis protein</fullName>
    </submittedName>
</protein>
<evidence type="ECO:0000256" key="1">
    <source>
        <dbReference type="ARBA" id="ARBA00004651"/>
    </source>
</evidence>
<reference evidence="7 10" key="1">
    <citation type="submission" date="2009-10" db="EMBL/GenBank/DDBJ databases">
        <authorList>
            <consortium name="Los Alamos National Laboratory (LANL)"/>
            <consortium name="National Microbial Pathogen Data Resource (NMPDR)"/>
            <person name="Munk A.C."/>
            <person name="Chertkov O."/>
            <person name="Tapia R."/>
            <person name="Green L."/>
            <person name="Rogers Y."/>
            <person name="Detter J.C."/>
            <person name="Bruce D."/>
            <person name="Brettin T.S."/>
            <person name="Colwell R.R."/>
            <person name="Huq A."/>
            <person name="Grim C.J."/>
            <person name="Hasan N.A."/>
            <person name="Bartels D."/>
            <person name="Vonstein V."/>
        </authorList>
    </citation>
    <scope>NUCLEOTIDE SEQUENCE [LARGE SCALE GENOMIC DNA]</scope>
    <source>
        <strain evidence="7 10">CIP 102891</strain>
    </source>
</reference>
<dbReference type="PANTHER" id="PTHR30250:SF11">
    <property type="entry name" value="O-ANTIGEN TRANSPORTER-RELATED"/>
    <property type="match status" value="1"/>
</dbReference>
<accession>C9QKS8</accession>
<feature type="transmembrane region" description="Helical" evidence="6">
    <location>
        <begin position="172"/>
        <end position="192"/>
    </location>
</feature>
<evidence type="ECO:0000256" key="5">
    <source>
        <dbReference type="ARBA" id="ARBA00023136"/>
    </source>
</evidence>